<evidence type="ECO:0000256" key="1">
    <source>
        <dbReference type="SAM" id="MobiDB-lite"/>
    </source>
</evidence>
<reference evidence="2" key="2">
    <citation type="submission" date="2023-05" db="EMBL/GenBank/DDBJ databases">
        <authorList>
            <consortium name="Lawrence Berkeley National Laboratory"/>
            <person name="Steindorff A."/>
            <person name="Hensen N."/>
            <person name="Bonometti L."/>
            <person name="Westerberg I."/>
            <person name="Brannstrom I.O."/>
            <person name="Guillou S."/>
            <person name="Cros-Aarteil S."/>
            <person name="Calhoun S."/>
            <person name="Haridas S."/>
            <person name="Kuo A."/>
            <person name="Mondo S."/>
            <person name="Pangilinan J."/>
            <person name="Riley R."/>
            <person name="Labutti K."/>
            <person name="Andreopoulos B."/>
            <person name="Lipzen A."/>
            <person name="Chen C."/>
            <person name="Yanf M."/>
            <person name="Daum C."/>
            <person name="Ng V."/>
            <person name="Clum A."/>
            <person name="Ohm R."/>
            <person name="Martin F."/>
            <person name="Silar P."/>
            <person name="Natvig D."/>
            <person name="Lalanne C."/>
            <person name="Gautier V."/>
            <person name="Ament-Velasquez S.L."/>
            <person name="Kruys A."/>
            <person name="Hutchinson M.I."/>
            <person name="Powell A.J."/>
            <person name="Barry K."/>
            <person name="Miller A.N."/>
            <person name="Grigoriev I.V."/>
            <person name="Debuchy R."/>
            <person name="Gladieux P."/>
            <person name="Thoren M.H."/>
            <person name="Johannesson H."/>
        </authorList>
    </citation>
    <scope>NUCLEOTIDE SEQUENCE</scope>
    <source>
        <strain evidence="2">CBS 103.79</strain>
    </source>
</reference>
<keyword evidence="3" id="KW-1185">Reference proteome</keyword>
<comment type="caution">
    <text evidence="2">The sequence shown here is derived from an EMBL/GenBank/DDBJ whole genome shotgun (WGS) entry which is preliminary data.</text>
</comment>
<protein>
    <submittedName>
        <fullName evidence="2">Uncharacterized protein</fullName>
    </submittedName>
</protein>
<organism evidence="2 3">
    <name type="scientific">Staphylotrichum tortipilum</name>
    <dbReference type="NCBI Taxonomy" id="2831512"/>
    <lineage>
        <taxon>Eukaryota</taxon>
        <taxon>Fungi</taxon>
        <taxon>Dikarya</taxon>
        <taxon>Ascomycota</taxon>
        <taxon>Pezizomycotina</taxon>
        <taxon>Sordariomycetes</taxon>
        <taxon>Sordariomycetidae</taxon>
        <taxon>Sordariales</taxon>
        <taxon>Chaetomiaceae</taxon>
        <taxon>Staphylotrichum</taxon>
    </lineage>
</organism>
<dbReference type="Proteomes" id="UP001303889">
    <property type="component" value="Unassembled WGS sequence"/>
</dbReference>
<evidence type="ECO:0000313" key="2">
    <source>
        <dbReference type="EMBL" id="KAK3896665.1"/>
    </source>
</evidence>
<feature type="region of interest" description="Disordered" evidence="1">
    <location>
        <begin position="300"/>
        <end position="332"/>
    </location>
</feature>
<accession>A0AAN6M998</accession>
<evidence type="ECO:0000313" key="3">
    <source>
        <dbReference type="Proteomes" id="UP001303889"/>
    </source>
</evidence>
<dbReference type="EMBL" id="MU856464">
    <property type="protein sequence ID" value="KAK3896665.1"/>
    <property type="molecule type" value="Genomic_DNA"/>
</dbReference>
<name>A0AAN6M998_9PEZI</name>
<gene>
    <name evidence="2" type="ORF">C8A05DRAFT_48381</name>
</gene>
<proteinExistence type="predicted"/>
<sequence length="367" mass="41294">MASQNSSAMPAFPVPVASGSEYRAEPVVRDFSTIEEIIKYILHTRQGLSTHDCDCAGESILGFYWQASGVDKLFEQLDARLEPKIHRSEYDYESETVYLNIMGESTLHYQVQSRLRDYIKDCIAKLLATANDARIRGFLASIHELGTADIKYESKICKQPDVSFGQAGTLPSLVCEVSKSRQYIDSSDGKIRVALIIDLQNPGMKKAWVSLLAADDSSSSWVQHSDLFHDDDLDQQPAGQVDLYLSDFVGLAPGIPAALCRPSTAEVAAGSIGNPAIVLTYERLRAIFRRARHLHSPTEFTMEGGDREENPYEDAERRVAEARNEERAEAERRVAEARIEMDRRLAEMDRRMAEMERRVAERRLDTE</sequence>
<feature type="compositionally biased region" description="Basic and acidic residues" evidence="1">
    <location>
        <begin position="304"/>
        <end position="332"/>
    </location>
</feature>
<dbReference type="AlphaFoldDB" id="A0AAN6M998"/>
<reference evidence="2" key="1">
    <citation type="journal article" date="2023" name="Mol. Phylogenet. Evol.">
        <title>Genome-scale phylogeny and comparative genomics of the fungal order Sordariales.</title>
        <authorList>
            <person name="Hensen N."/>
            <person name="Bonometti L."/>
            <person name="Westerberg I."/>
            <person name="Brannstrom I.O."/>
            <person name="Guillou S."/>
            <person name="Cros-Aarteil S."/>
            <person name="Calhoun S."/>
            <person name="Haridas S."/>
            <person name="Kuo A."/>
            <person name="Mondo S."/>
            <person name="Pangilinan J."/>
            <person name="Riley R."/>
            <person name="LaButti K."/>
            <person name="Andreopoulos B."/>
            <person name="Lipzen A."/>
            <person name="Chen C."/>
            <person name="Yan M."/>
            <person name="Daum C."/>
            <person name="Ng V."/>
            <person name="Clum A."/>
            <person name="Steindorff A."/>
            <person name="Ohm R.A."/>
            <person name="Martin F."/>
            <person name="Silar P."/>
            <person name="Natvig D.O."/>
            <person name="Lalanne C."/>
            <person name="Gautier V."/>
            <person name="Ament-Velasquez S.L."/>
            <person name="Kruys A."/>
            <person name="Hutchinson M.I."/>
            <person name="Powell A.J."/>
            <person name="Barry K."/>
            <person name="Miller A.N."/>
            <person name="Grigoriev I.V."/>
            <person name="Debuchy R."/>
            <person name="Gladieux P."/>
            <person name="Hiltunen Thoren M."/>
            <person name="Johannesson H."/>
        </authorList>
    </citation>
    <scope>NUCLEOTIDE SEQUENCE</scope>
    <source>
        <strain evidence="2">CBS 103.79</strain>
    </source>
</reference>